<proteinExistence type="predicted"/>
<comment type="caution">
    <text evidence="2">The sequence shown here is derived from an EMBL/GenBank/DDBJ whole genome shotgun (WGS) entry which is preliminary data.</text>
</comment>
<protein>
    <submittedName>
        <fullName evidence="2">Uncharacterized protein</fullName>
    </submittedName>
</protein>
<keyword evidence="3" id="KW-1185">Reference proteome</keyword>
<dbReference type="Proteomes" id="UP001447188">
    <property type="component" value="Unassembled WGS sequence"/>
</dbReference>
<sequence>MKSRFLLQNSLLPLNSVQLGRLVLNAKNPQQDFLDPQSGQLQPESIVRPQENFEDILTLSRSSRLRSRLTALLAISYENRDVKSASLTATQATTYQLLNSGAWFENACAIPETRQWLKRAIDRSSPIYLVVGYHTLTNARATERITSRGTTDGGARISGSSVFGATTPATLSYLLTSKVDRNRRINYSHSRSFDAPGEQIYAIQYRKVEFKWYSSRRIDNTSLEQDNRWKVYWARGEGRRQRVTEEIGEQRWTEDYTSSGALSEGDTSVRHRIRDRKRVQLQVEAGLGRLAVGEGSRRGVQRRMEEGIERLVMREDGKRRGGGRENEDKDQLLKADLTDEIGFESNEKYISEDGEQEFLF</sequence>
<evidence type="ECO:0000256" key="1">
    <source>
        <dbReference type="SAM" id="MobiDB-lite"/>
    </source>
</evidence>
<feature type="region of interest" description="Disordered" evidence="1">
    <location>
        <begin position="314"/>
        <end position="337"/>
    </location>
</feature>
<reference evidence="2 3" key="1">
    <citation type="submission" date="2024-02" db="EMBL/GenBank/DDBJ databases">
        <title>Discinaceae phylogenomics.</title>
        <authorList>
            <person name="Dirks A.C."/>
            <person name="James T.Y."/>
        </authorList>
    </citation>
    <scope>NUCLEOTIDE SEQUENCE [LARGE SCALE GENOMIC DNA]</scope>
    <source>
        <strain evidence="2 3">ACD0624</strain>
    </source>
</reference>
<dbReference type="EMBL" id="JBBBZM010000093">
    <property type="protein sequence ID" value="KAL0634502.1"/>
    <property type="molecule type" value="Genomic_DNA"/>
</dbReference>
<organism evidence="2 3">
    <name type="scientific">Discina gigas</name>
    <dbReference type="NCBI Taxonomy" id="1032678"/>
    <lineage>
        <taxon>Eukaryota</taxon>
        <taxon>Fungi</taxon>
        <taxon>Dikarya</taxon>
        <taxon>Ascomycota</taxon>
        <taxon>Pezizomycotina</taxon>
        <taxon>Pezizomycetes</taxon>
        <taxon>Pezizales</taxon>
        <taxon>Discinaceae</taxon>
        <taxon>Discina</taxon>
    </lineage>
</organism>
<evidence type="ECO:0000313" key="2">
    <source>
        <dbReference type="EMBL" id="KAL0634502.1"/>
    </source>
</evidence>
<name>A0ABR3GEX5_9PEZI</name>
<gene>
    <name evidence="2" type="ORF">Q9L58_006591</name>
</gene>
<accession>A0ABR3GEX5</accession>
<evidence type="ECO:0000313" key="3">
    <source>
        <dbReference type="Proteomes" id="UP001447188"/>
    </source>
</evidence>